<dbReference type="EMBL" id="BQNB010012944">
    <property type="protein sequence ID" value="GJT09884.1"/>
    <property type="molecule type" value="Genomic_DNA"/>
</dbReference>
<keyword evidence="2" id="KW-1185">Reference proteome</keyword>
<organism evidence="1 2">
    <name type="scientific">Tanacetum coccineum</name>
    <dbReference type="NCBI Taxonomy" id="301880"/>
    <lineage>
        <taxon>Eukaryota</taxon>
        <taxon>Viridiplantae</taxon>
        <taxon>Streptophyta</taxon>
        <taxon>Embryophyta</taxon>
        <taxon>Tracheophyta</taxon>
        <taxon>Spermatophyta</taxon>
        <taxon>Magnoliopsida</taxon>
        <taxon>eudicotyledons</taxon>
        <taxon>Gunneridae</taxon>
        <taxon>Pentapetalae</taxon>
        <taxon>asterids</taxon>
        <taxon>campanulids</taxon>
        <taxon>Asterales</taxon>
        <taxon>Asteraceae</taxon>
        <taxon>Asteroideae</taxon>
        <taxon>Anthemideae</taxon>
        <taxon>Anthemidinae</taxon>
        <taxon>Tanacetum</taxon>
    </lineage>
</organism>
<reference evidence="1" key="1">
    <citation type="journal article" date="2022" name="Int. J. Mol. Sci.">
        <title>Draft Genome of Tanacetum Coccineum: Genomic Comparison of Closely Related Tanacetum-Family Plants.</title>
        <authorList>
            <person name="Yamashiro T."/>
            <person name="Shiraishi A."/>
            <person name="Nakayama K."/>
            <person name="Satake H."/>
        </authorList>
    </citation>
    <scope>NUCLEOTIDE SEQUENCE</scope>
</reference>
<comment type="caution">
    <text evidence="1">The sequence shown here is derived from an EMBL/GenBank/DDBJ whole genome shotgun (WGS) entry which is preliminary data.</text>
</comment>
<sequence>MVEYKTTLKLADPAGLVIGTMAVAYTTSKDIVDFSSKLNRVAELSESVEKNLELGVVVIGAMLKAFKS</sequence>
<accession>A0ABQ5B928</accession>
<evidence type="ECO:0000313" key="1">
    <source>
        <dbReference type="EMBL" id="GJT09884.1"/>
    </source>
</evidence>
<proteinExistence type="predicted"/>
<protein>
    <submittedName>
        <fullName evidence="1">Uncharacterized protein</fullName>
    </submittedName>
</protein>
<dbReference type="Proteomes" id="UP001151760">
    <property type="component" value="Unassembled WGS sequence"/>
</dbReference>
<name>A0ABQ5B928_9ASTR</name>
<reference evidence="1" key="2">
    <citation type="submission" date="2022-01" db="EMBL/GenBank/DDBJ databases">
        <authorList>
            <person name="Yamashiro T."/>
            <person name="Shiraishi A."/>
            <person name="Satake H."/>
            <person name="Nakayama K."/>
        </authorList>
    </citation>
    <scope>NUCLEOTIDE SEQUENCE</scope>
</reference>
<evidence type="ECO:0000313" key="2">
    <source>
        <dbReference type="Proteomes" id="UP001151760"/>
    </source>
</evidence>
<gene>
    <name evidence="1" type="ORF">Tco_0856926</name>
</gene>